<keyword evidence="1" id="KW-0597">Phosphoprotein</keyword>
<evidence type="ECO:0000259" key="3">
    <source>
        <dbReference type="PROSITE" id="PS50110"/>
    </source>
</evidence>
<sequence>MKRILVIEDNETNMYLIGFILRKNGHEVIEARTGEKGLELAIKDKPDLVLMDIQLPGIDGLETTRRIRESEADSEVPVIALTSYAMTGDRDKSLAAGCTGYIEKPINPDTFMSEIEKYL</sequence>
<gene>
    <name evidence="4" type="ORF">S01H1_48834</name>
</gene>
<evidence type="ECO:0000256" key="2">
    <source>
        <dbReference type="ARBA" id="ARBA00023012"/>
    </source>
</evidence>
<keyword evidence="2" id="KW-0902">Two-component regulatory system</keyword>
<comment type="caution">
    <text evidence="4">The sequence shown here is derived from an EMBL/GenBank/DDBJ whole genome shotgun (WGS) entry which is preliminary data.</text>
</comment>
<dbReference type="InterPro" id="IPR001789">
    <property type="entry name" value="Sig_transdc_resp-reg_receiver"/>
</dbReference>
<dbReference type="PANTHER" id="PTHR45339">
    <property type="entry name" value="HYBRID SIGNAL TRANSDUCTION HISTIDINE KINASE J"/>
    <property type="match status" value="1"/>
</dbReference>
<dbReference type="EMBL" id="BARS01031373">
    <property type="protein sequence ID" value="GAG17413.1"/>
    <property type="molecule type" value="Genomic_DNA"/>
</dbReference>
<dbReference type="Gene3D" id="3.40.50.2300">
    <property type="match status" value="1"/>
</dbReference>
<organism evidence="4">
    <name type="scientific">marine sediment metagenome</name>
    <dbReference type="NCBI Taxonomy" id="412755"/>
    <lineage>
        <taxon>unclassified sequences</taxon>
        <taxon>metagenomes</taxon>
        <taxon>ecological metagenomes</taxon>
    </lineage>
</organism>
<feature type="domain" description="Response regulatory" evidence="3">
    <location>
        <begin position="3"/>
        <end position="119"/>
    </location>
</feature>
<name>X0VY93_9ZZZZ</name>
<dbReference type="AlphaFoldDB" id="X0VY93"/>
<dbReference type="PROSITE" id="PS50110">
    <property type="entry name" value="RESPONSE_REGULATORY"/>
    <property type="match status" value="1"/>
</dbReference>
<accession>X0VY93</accession>
<dbReference type="SUPFAM" id="SSF52172">
    <property type="entry name" value="CheY-like"/>
    <property type="match status" value="1"/>
</dbReference>
<dbReference type="InterPro" id="IPR011006">
    <property type="entry name" value="CheY-like_superfamily"/>
</dbReference>
<dbReference type="PANTHER" id="PTHR45339:SF1">
    <property type="entry name" value="HYBRID SIGNAL TRANSDUCTION HISTIDINE KINASE J"/>
    <property type="match status" value="1"/>
</dbReference>
<dbReference type="GO" id="GO:0000160">
    <property type="term" value="P:phosphorelay signal transduction system"/>
    <property type="evidence" value="ECO:0007669"/>
    <property type="project" value="UniProtKB-KW"/>
</dbReference>
<dbReference type="SMART" id="SM00448">
    <property type="entry name" value="REC"/>
    <property type="match status" value="1"/>
</dbReference>
<evidence type="ECO:0000313" key="4">
    <source>
        <dbReference type="EMBL" id="GAG17413.1"/>
    </source>
</evidence>
<evidence type="ECO:0000256" key="1">
    <source>
        <dbReference type="ARBA" id="ARBA00022553"/>
    </source>
</evidence>
<protein>
    <recommendedName>
        <fullName evidence="3">Response regulatory domain-containing protein</fullName>
    </recommendedName>
</protein>
<dbReference type="Pfam" id="PF00072">
    <property type="entry name" value="Response_reg"/>
    <property type="match status" value="1"/>
</dbReference>
<proteinExistence type="predicted"/>
<reference evidence="4" key="1">
    <citation type="journal article" date="2014" name="Front. Microbiol.">
        <title>High frequency of phylogenetically diverse reductive dehalogenase-homologous genes in deep subseafloor sedimentary metagenomes.</title>
        <authorList>
            <person name="Kawai M."/>
            <person name="Futagami T."/>
            <person name="Toyoda A."/>
            <person name="Takaki Y."/>
            <person name="Nishi S."/>
            <person name="Hori S."/>
            <person name="Arai W."/>
            <person name="Tsubouchi T."/>
            <person name="Morono Y."/>
            <person name="Uchiyama I."/>
            <person name="Ito T."/>
            <person name="Fujiyama A."/>
            <person name="Inagaki F."/>
            <person name="Takami H."/>
        </authorList>
    </citation>
    <scope>NUCLEOTIDE SEQUENCE</scope>
    <source>
        <strain evidence="4">Expedition CK06-06</strain>
    </source>
</reference>